<protein>
    <recommendedName>
        <fullName evidence="10">Probable GTP-binding protein EngB</fullName>
    </recommendedName>
</protein>
<evidence type="ECO:0000313" key="23">
    <source>
        <dbReference type="Proteomes" id="UP000266644"/>
    </source>
</evidence>
<dbReference type="Proteomes" id="UP000284614">
    <property type="component" value="Unassembled WGS sequence"/>
</dbReference>
<evidence type="ECO:0000259" key="11">
    <source>
        <dbReference type="PROSITE" id="PS51706"/>
    </source>
</evidence>
<dbReference type="PROSITE" id="PS51706">
    <property type="entry name" value="G_ENGB"/>
    <property type="match status" value="1"/>
</dbReference>
<evidence type="ECO:0000313" key="13">
    <source>
        <dbReference type="EMBL" id="MCZ2653368.1"/>
    </source>
</evidence>
<evidence type="ECO:0000256" key="3">
    <source>
        <dbReference type="ARBA" id="ARBA00022618"/>
    </source>
</evidence>
<evidence type="ECO:0000256" key="7">
    <source>
        <dbReference type="ARBA" id="ARBA00023134"/>
    </source>
</evidence>
<dbReference type="InterPro" id="IPR027417">
    <property type="entry name" value="P-loop_NTPase"/>
</dbReference>
<dbReference type="EMBL" id="JMZZ02000104">
    <property type="protein sequence ID" value="KFX75218.1"/>
    <property type="molecule type" value="Genomic_DNA"/>
</dbReference>
<name>A0A081U5W8_BACFG</name>
<evidence type="ECO:0000313" key="16">
    <source>
        <dbReference type="EMBL" id="QCQ45902.1"/>
    </source>
</evidence>
<dbReference type="FunFam" id="3.40.50.300:FF:000098">
    <property type="entry name" value="Probable GTP-binding protein EngB"/>
    <property type="match status" value="1"/>
</dbReference>
<dbReference type="Proteomes" id="UP000036847">
    <property type="component" value="Chromosome"/>
</dbReference>
<gene>
    <name evidence="13" type="primary">yihA</name>
    <name evidence="10" type="synonym">engB</name>
    <name evidence="20" type="ORF">DW228_16815</name>
    <name evidence="18" type="ORF">DWW08_19725</name>
    <name evidence="19" type="ORF">DXA27_18630</name>
    <name evidence="16" type="ORF">EC80_014075</name>
    <name evidence="12" type="ORF">EE52_0208125</name>
    <name evidence="17" type="ORF">FOC69_05325</name>
    <name evidence="15" type="ORF">IA74_014425</name>
    <name evidence="13" type="ORF">O1422_04225</name>
    <name evidence="14" type="ORF">O1433_02860</name>
</gene>
<comment type="function">
    <text evidence="10">Necessary for normal cell division and for the maintenance of normal septation.</text>
</comment>
<evidence type="ECO:0000256" key="9">
    <source>
        <dbReference type="ARBA" id="ARBA00023306"/>
    </source>
</evidence>
<reference evidence="13" key="6">
    <citation type="submission" date="2022-12" db="EMBL/GenBank/DDBJ databases">
        <title>Development of a Multilocus Sequence Typing Scheme for Bacteroides fragilis Based on Whole Genome Sequencing Data and Clinical Application.</title>
        <authorList>
            <person name="Nielsen F.D."/>
            <person name="Justesen U.S."/>
        </authorList>
    </citation>
    <scope>NUCLEOTIDE SEQUENCE</scope>
    <source>
        <strain evidence="14">BF_AM_ODE_DK_2015_4</strain>
        <strain evidence="13">BF_BC_ODE_DK_2015_2</strain>
    </source>
</reference>
<dbReference type="PANTHER" id="PTHR11649:SF13">
    <property type="entry name" value="ENGB-TYPE G DOMAIN-CONTAINING PROTEIN"/>
    <property type="match status" value="1"/>
</dbReference>
<dbReference type="RefSeq" id="WP_005777046.1">
    <property type="nucleotide sequence ID" value="NZ_CABJEQ010000007.1"/>
</dbReference>
<evidence type="ECO:0000313" key="14">
    <source>
        <dbReference type="EMBL" id="MCZ2686440.1"/>
    </source>
</evidence>
<keyword evidence="9 10" id="KW-0131">Cell cycle</keyword>
<dbReference type="OrthoDB" id="9804921at2"/>
<organism evidence="19 24">
    <name type="scientific">Bacteroides fragilis</name>
    <dbReference type="NCBI Taxonomy" id="817"/>
    <lineage>
        <taxon>Bacteria</taxon>
        <taxon>Pseudomonadati</taxon>
        <taxon>Bacteroidota</taxon>
        <taxon>Bacteroidia</taxon>
        <taxon>Bacteroidales</taxon>
        <taxon>Bacteroidaceae</taxon>
        <taxon>Bacteroides</taxon>
    </lineage>
</organism>
<dbReference type="EMBL" id="JAPUAC010000002">
    <property type="protein sequence ID" value="MCZ2653368.1"/>
    <property type="molecule type" value="Genomic_DNA"/>
</dbReference>
<evidence type="ECO:0000313" key="17">
    <source>
        <dbReference type="EMBL" id="QKH83807.1"/>
    </source>
</evidence>
<feature type="domain" description="EngB-type G" evidence="11">
    <location>
        <begin position="22"/>
        <end position="197"/>
    </location>
</feature>
<dbReference type="EMBL" id="QRZH01000022">
    <property type="protein sequence ID" value="RGV48857.1"/>
    <property type="molecule type" value="Genomic_DNA"/>
</dbReference>
<evidence type="ECO:0000256" key="1">
    <source>
        <dbReference type="ARBA" id="ARBA00001946"/>
    </source>
</evidence>
<dbReference type="GO" id="GO:0005525">
    <property type="term" value="F:GTP binding"/>
    <property type="evidence" value="ECO:0007669"/>
    <property type="project" value="UniProtKB-UniRule"/>
</dbReference>
<dbReference type="EMBL" id="QRJE01000028">
    <property type="protein sequence ID" value="RHH08661.1"/>
    <property type="molecule type" value="Genomic_DNA"/>
</dbReference>
<dbReference type="AlphaFoldDB" id="A0A081U5W8"/>
<reference evidence="23 24" key="3">
    <citation type="submission" date="2018-08" db="EMBL/GenBank/DDBJ databases">
        <title>A genome reference for cultivated species of the human gut microbiota.</title>
        <authorList>
            <person name="Zou Y."/>
            <person name="Xue W."/>
            <person name="Luo G."/>
        </authorList>
    </citation>
    <scope>NUCLEOTIDE SEQUENCE [LARGE SCALE GENOMIC DNA]</scope>
    <source>
        <strain evidence="18 25">AF14-26</strain>
        <strain evidence="20 23">AM18-6</strain>
        <strain evidence="19 24">OF01-1</strain>
    </source>
</reference>
<dbReference type="Proteomes" id="UP000286270">
    <property type="component" value="Unassembled WGS sequence"/>
</dbReference>
<evidence type="ECO:0000256" key="8">
    <source>
        <dbReference type="ARBA" id="ARBA00023210"/>
    </source>
</evidence>
<dbReference type="EMBL" id="JAPTZU010000001">
    <property type="protein sequence ID" value="MCZ2686440.1"/>
    <property type="molecule type" value="Genomic_DNA"/>
</dbReference>
<reference evidence="17 26" key="5">
    <citation type="submission" date="2020-05" db="EMBL/GenBank/DDBJ databases">
        <title>FDA dAtabase for Regulatory Grade micrObial Sequences (FDA-ARGOS): Supporting development and validation of Infectious Disease Dx tests.</title>
        <authorList>
            <person name="Bojja K."/>
            <person name="Kessler A."/>
            <person name="Tallon L."/>
            <person name="Sadzewicz L."/>
            <person name="Zhao X."/>
            <person name="Vavikolanu K."/>
            <person name="Mehta A."/>
            <person name="Aluvathingal J."/>
            <person name="Nadendla S."/>
            <person name="Myers T."/>
            <person name="Yan Y."/>
            <person name="Sichtig H."/>
        </authorList>
    </citation>
    <scope>NUCLEOTIDE SEQUENCE [LARGE SCALE GENOMIC DNA]</scope>
    <source>
        <strain evidence="17 26">FDAARGOS_763</strain>
    </source>
</reference>
<dbReference type="GO" id="GO:0000917">
    <property type="term" value="P:division septum assembly"/>
    <property type="evidence" value="ECO:0007669"/>
    <property type="project" value="UniProtKB-KW"/>
</dbReference>
<keyword evidence="5 10" id="KW-0547">Nucleotide-binding</keyword>
<dbReference type="GO" id="GO:0046872">
    <property type="term" value="F:metal ion binding"/>
    <property type="evidence" value="ECO:0007669"/>
    <property type="project" value="UniProtKB-KW"/>
</dbReference>
<dbReference type="Proteomes" id="UP000028294">
    <property type="component" value="Chromosome"/>
</dbReference>
<keyword evidence="8 10" id="KW-0717">Septation</keyword>
<dbReference type="Proteomes" id="UP000266644">
    <property type="component" value="Unassembled WGS sequence"/>
</dbReference>
<dbReference type="Proteomes" id="UP000501467">
    <property type="component" value="Chromosome"/>
</dbReference>
<reference evidence="21 22" key="4">
    <citation type="submission" date="2019-03" db="EMBL/GenBank/DDBJ databases">
        <title>Complete genome assembly of MDR B. fragilis.</title>
        <authorList>
            <person name="Sydenham T.V."/>
            <person name="Hasman H."/>
            <person name="Justesen U.S."/>
        </authorList>
    </citation>
    <scope>NUCLEOTIDE SEQUENCE [LARGE SCALE GENOMIC DNA]</scope>
    <source>
        <strain evidence="15 21">DCMOUH0067B</strain>
        <strain evidence="16 22">DCMSKEJBY0001B</strain>
    </source>
</reference>
<reference evidence="12" key="2">
    <citation type="submission" date="2014-07" db="EMBL/GenBank/DDBJ databases">
        <title>Genetics and epidemiology of antimicrobial resistance in B. fragilis group.</title>
        <authorList>
            <person name="Sydenham T.V."/>
            <person name="Hasman H."/>
            <person name="Kemp M."/>
            <person name="Justesen U.S."/>
        </authorList>
    </citation>
    <scope>NUCLEOTIDE SEQUENCE [LARGE SCALE GENOMIC DNA]</scope>
    <source>
        <strain evidence="12">DCMOUH0018B</strain>
    </source>
</reference>
<evidence type="ECO:0000313" key="26">
    <source>
        <dbReference type="Proteomes" id="UP000501467"/>
    </source>
</evidence>
<evidence type="ECO:0000313" key="19">
    <source>
        <dbReference type="EMBL" id="RGY65973.1"/>
    </source>
</evidence>
<dbReference type="PANTHER" id="PTHR11649">
    <property type="entry name" value="MSS1/TRME-RELATED GTP-BINDING PROTEIN"/>
    <property type="match status" value="1"/>
</dbReference>
<dbReference type="Proteomes" id="UP001079672">
    <property type="component" value="Unassembled WGS sequence"/>
</dbReference>
<evidence type="ECO:0000256" key="10">
    <source>
        <dbReference type="HAMAP-Rule" id="MF_00321"/>
    </source>
</evidence>
<dbReference type="SUPFAM" id="SSF52540">
    <property type="entry name" value="P-loop containing nucleoside triphosphate hydrolases"/>
    <property type="match status" value="1"/>
</dbReference>
<keyword evidence="6" id="KW-0460">Magnesium</keyword>
<evidence type="ECO:0000313" key="15">
    <source>
        <dbReference type="EMBL" id="QCQ37209.1"/>
    </source>
</evidence>
<keyword evidence="7 10" id="KW-0342">GTP-binding</keyword>
<keyword evidence="4" id="KW-0479">Metal-binding</keyword>
<dbReference type="InterPro" id="IPR019987">
    <property type="entry name" value="GTP-bd_ribosome_bio_YsxC"/>
</dbReference>
<proteinExistence type="inferred from homology"/>
<dbReference type="HAMAP" id="MF_00321">
    <property type="entry name" value="GTPase_EngB"/>
    <property type="match status" value="1"/>
</dbReference>
<reference evidence="12" key="1">
    <citation type="book" date="2014" name="THE 24TH EUROPEAN CONGRESS OF CLINICAL MICROBIOLOGY AND INFECTIOUS DISEASES" publisher="ECCMID 2014" city="Barcelona, Spain">
        <title>Identification of resistance genes in three multidrug-resistant Bacteroides fragilis isolates by whole genome sequencing.</title>
        <editorList>
            <person name="Unknown"/>
            <person name="A."/>
        </editorList>
        <authorList>
            <person name="Sydenham T.V."/>
            <person name="Hasman H."/>
            <person name="Wang M."/>
            <person name="Soki J."/>
            <person name="Nagy E."/>
            <person name="Justesen U.S."/>
        </authorList>
    </citation>
    <scope>NUCLEOTIDE SEQUENCE</scope>
    <source>
        <strain evidence="12">DCMOUH0018B</strain>
        <strain evidence="16">DCMSKEJBY0001B</strain>
    </source>
</reference>
<comment type="cofactor">
    <cofactor evidence="1">
        <name>Mg(2+)</name>
        <dbReference type="ChEBI" id="CHEBI:18420"/>
    </cofactor>
</comment>
<dbReference type="NCBIfam" id="TIGR03598">
    <property type="entry name" value="GTPase_YsxC"/>
    <property type="match status" value="1"/>
</dbReference>
<dbReference type="Proteomes" id="UP001075704">
    <property type="component" value="Unassembled WGS sequence"/>
</dbReference>
<dbReference type="GeneID" id="99671454"/>
<evidence type="ECO:0000313" key="18">
    <source>
        <dbReference type="EMBL" id="RGV48857.1"/>
    </source>
</evidence>
<keyword evidence="3 10" id="KW-0132">Cell division</keyword>
<dbReference type="EMBL" id="CP054003">
    <property type="protein sequence ID" value="QKH83807.1"/>
    <property type="molecule type" value="Genomic_DNA"/>
</dbReference>
<dbReference type="Gene3D" id="3.40.50.300">
    <property type="entry name" value="P-loop containing nucleotide triphosphate hydrolases"/>
    <property type="match status" value="1"/>
</dbReference>
<dbReference type="PATRIC" id="fig|817.51.peg.1949"/>
<evidence type="ECO:0000256" key="2">
    <source>
        <dbReference type="ARBA" id="ARBA00009638"/>
    </source>
</evidence>
<evidence type="ECO:0000313" key="22">
    <source>
        <dbReference type="Proteomes" id="UP000036847"/>
    </source>
</evidence>
<dbReference type="EMBL" id="CP036553">
    <property type="protein sequence ID" value="QCQ37209.1"/>
    <property type="molecule type" value="Genomic_DNA"/>
</dbReference>
<dbReference type="InterPro" id="IPR030393">
    <property type="entry name" value="G_ENGB_dom"/>
</dbReference>
<dbReference type="Pfam" id="PF01926">
    <property type="entry name" value="MMR_HSR1"/>
    <property type="match status" value="1"/>
</dbReference>
<dbReference type="EMBL" id="QSDG01000020">
    <property type="protein sequence ID" value="RGY65973.1"/>
    <property type="molecule type" value="Genomic_DNA"/>
</dbReference>
<comment type="similarity">
    <text evidence="2 10">Belongs to the TRAFAC class TrmE-Era-EngA-EngB-Septin-like GTPase superfamily. EngB GTPase family.</text>
</comment>
<dbReference type="CDD" id="cd01876">
    <property type="entry name" value="YihA_EngB"/>
    <property type="match status" value="1"/>
</dbReference>
<evidence type="ECO:0000313" key="20">
    <source>
        <dbReference type="EMBL" id="RHH08661.1"/>
    </source>
</evidence>
<evidence type="ECO:0000313" key="12">
    <source>
        <dbReference type="EMBL" id="KFX75218.1"/>
    </source>
</evidence>
<evidence type="ECO:0000256" key="5">
    <source>
        <dbReference type="ARBA" id="ARBA00022741"/>
    </source>
</evidence>
<evidence type="ECO:0000256" key="4">
    <source>
        <dbReference type="ARBA" id="ARBA00022723"/>
    </source>
</evidence>
<sequence>MEITNAEFVISNTDVKKCPAGTFPEYAFIGRSNVGKSSLINMLTARKGLAMTSATPGKTMLINHFLINNSWYLVDLPGYGYARRGQKGQEQIRTIIEDYILEREQMTNLFVLIDSRLEPQKIDIEFMEWLGENGIPFSIIFTKADKLKGGRLKMNINAYLKELRKQWEELPPYFITSSEECLGRTEVLNYIESINKELYSK</sequence>
<evidence type="ECO:0000256" key="6">
    <source>
        <dbReference type="ARBA" id="ARBA00022842"/>
    </source>
</evidence>
<dbReference type="EMBL" id="CP036546">
    <property type="protein sequence ID" value="QCQ45902.1"/>
    <property type="molecule type" value="Genomic_DNA"/>
</dbReference>
<accession>A0A081U5W8</accession>
<evidence type="ECO:0000313" key="25">
    <source>
        <dbReference type="Proteomes" id="UP000286270"/>
    </source>
</evidence>
<evidence type="ECO:0000313" key="24">
    <source>
        <dbReference type="Proteomes" id="UP000284614"/>
    </source>
</evidence>
<evidence type="ECO:0000313" key="21">
    <source>
        <dbReference type="Proteomes" id="UP000028294"/>
    </source>
</evidence>
<dbReference type="InterPro" id="IPR006073">
    <property type="entry name" value="GTP-bd"/>
</dbReference>